<dbReference type="Proteomes" id="UP000249522">
    <property type="component" value="Unassembled WGS sequence"/>
</dbReference>
<evidence type="ECO:0000313" key="3">
    <source>
        <dbReference type="Proteomes" id="UP000249522"/>
    </source>
</evidence>
<dbReference type="RefSeq" id="WP_111146146.1">
    <property type="nucleotide sequence ID" value="NZ_QKRB01000038.1"/>
</dbReference>
<keyword evidence="1" id="KW-1133">Transmembrane helix</keyword>
<accession>A0A2W1LNE1</accession>
<feature type="transmembrane region" description="Helical" evidence="1">
    <location>
        <begin position="165"/>
        <end position="186"/>
    </location>
</feature>
<dbReference type="AlphaFoldDB" id="A0A2W1LNE1"/>
<keyword evidence="1" id="KW-0812">Transmembrane</keyword>
<evidence type="ECO:0000313" key="2">
    <source>
        <dbReference type="EMBL" id="PZD96452.1"/>
    </source>
</evidence>
<sequence>MKAYIKDGWQVTAKHFPIISILFLYQLLWGFFLYRFIGAIIVPLLKRYPDVMGTDSAAQLFLVEAQFQLLKTDIIYPYLWALAGLFGIRMVITPLINAGLFHSLQHISDKGGTTFFIGIRRSWKPVAIIYYAEQLLAFGPLLWLIPLCKRTAAESLSLADMTAALVPYLLCWILWCAAIRLLSLSLQFGAAAGQSFANSLMQASRTFLPLAGVSLAMWGIGILIGAASSAASLFWAGLLAVMLHQAHHFIRTWLKVWTLAAQHKAWKSKEV</sequence>
<dbReference type="OrthoDB" id="2677607at2"/>
<feature type="transmembrane region" description="Helical" evidence="1">
    <location>
        <begin position="21"/>
        <end position="45"/>
    </location>
</feature>
<name>A0A2W1LNE1_9BACL</name>
<comment type="caution">
    <text evidence="2">The sequence shown here is derived from an EMBL/GenBank/DDBJ whole genome shotgun (WGS) entry which is preliminary data.</text>
</comment>
<feature type="transmembrane region" description="Helical" evidence="1">
    <location>
        <begin position="233"/>
        <end position="254"/>
    </location>
</feature>
<gene>
    <name evidence="2" type="ORF">DNH61_08070</name>
</gene>
<proteinExistence type="predicted"/>
<keyword evidence="1" id="KW-0472">Membrane</keyword>
<protein>
    <submittedName>
        <fullName evidence="2">Uncharacterized protein</fullName>
    </submittedName>
</protein>
<keyword evidence="3" id="KW-1185">Reference proteome</keyword>
<feature type="transmembrane region" description="Helical" evidence="1">
    <location>
        <begin position="125"/>
        <end position="145"/>
    </location>
</feature>
<feature type="transmembrane region" description="Helical" evidence="1">
    <location>
        <begin position="78"/>
        <end position="104"/>
    </location>
</feature>
<evidence type="ECO:0000256" key="1">
    <source>
        <dbReference type="SAM" id="Phobius"/>
    </source>
</evidence>
<reference evidence="2 3" key="1">
    <citation type="submission" date="2018-06" db="EMBL/GenBank/DDBJ databases">
        <title>Paenibacillus imtechensis sp. nov.</title>
        <authorList>
            <person name="Pinnaka A.K."/>
            <person name="Singh H."/>
            <person name="Kaur M."/>
        </authorList>
    </citation>
    <scope>NUCLEOTIDE SEQUENCE [LARGE SCALE GENOMIC DNA]</scope>
    <source>
        <strain evidence="2 3">SMB1</strain>
    </source>
</reference>
<dbReference type="EMBL" id="QKRB01000038">
    <property type="protein sequence ID" value="PZD96452.1"/>
    <property type="molecule type" value="Genomic_DNA"/>
</dbReference>
<feature type="transmembrane region" description="Helical" evidence="1">
    <location>
        <begin position="207"/>
        <end position="227"/>
    </location>
</feature>
<organism evidence="2 3">
    <name type="scientific">Paenibacillus sambharensis</name>
    <dbReference type="NCBI Taxonomy" id="1803190"/>
    <lineage>
        <taxon>Bacteria</taxon>
        <taxon>Bacillati</taxon>
        <taxon>Bacillota</taxon>
        <taxon>Bacilli</taxon>
        <taxon>Bacillales</taxon>
        <taxon>Paenibacillaceae</taxon>
        <taxon>Paenibacillus</taxon>
    </lineage>
</organism>